<protein>
    <recommendedName>
        <fullName evidence="3">ADF-H domain-containing protein</fullName>
    </recommendedName>
</protein>
<dbReference type="SMART" id="SM00102">
    <property type="entry name" value="ADF"/>
    <property type="match status" value="1"/>
</dbReference>
<proteinExistence type="inferred from homology"/>
<organism evidence="4 5">
    <name type="scientific">Candidula unifasciata</name>
    <dbReference type="NCBI Taxonomy" id="100452"/>
    <lineage>
        <taxon>Eukaryota</taxon>
        <taxon>Metazoa</taxon>
        <taxon>Spiralia</taxon>
        <taxon>Lophotrochozoa</taxon>
        <taxon>Mollusca</taxon>
        <taxon>Gastropoda</taxon>
        <taxon>Heterobranchia</taxon>
        <taxon>Euthyneura</taxon>
        <taxon>Panpulmonata</taxon>
        <taxon>Eupulmonata</taxon>
        <taxon>Stylommatophora</taxon>
        <taxon>Helicina</taxon>
        <taxon>Helicoidea</taxon>
        <taxon>Geomitridae</taxon>
        <taxon>Candidula</taxon>
    </lineage>
</organism>
<dbReference type="SUPFAM" id="SSF55753">
    <property type="entry name" value="Actin depolymerizing proteins"/>
    <property type="match status" value="1"/>
</dbReference>
<reference evidence="4" key="1">
    <citation type="submission" date="2021-04" db="EMBL/GenBank/DDBJ databases">
        <authorList>
            <consortium name="Molecular Ecology Group"/>
        </authorList>
    </citation>
    <scope>NUCLEOTIDE SEQUENCE</scope>
</reference>
<dbReference type="AlphaFoldDB" id="A0A8S4A6R7"/>
<comment type="caution">
    <text evidence="4">The sequence shown here is derived from an EMBL/GenBank/DDBJ whole genome shotgun (WGS) entry which is preliminary data.</text>
</comment>
<keyword evidence="2" id="KW-0009">Actin-binding</keyword>
<dbReference type="InterPro" id="IPR002108">
    <property type="entry name" value="ADF-H"/>
</dbReference>
<evidence type="ECO:0000313" key="4">
    <source>
        <dbReference type="EMBL" id="CAG5136280.1"/>
    </source>
</evidence>
<dbReference type="EMBL" id="CAJHNH020008513">
    <property type="protein sequence ID" value="CAG5136280.1"/>
    <property type="molecule type" value="Genomic_DNA"/>
</dbReference>
<comment type="similarity">
    <text evidence="1">Belongs to the actin-binding proteins ADF family.</text>
</comment>
<evidence type="ECO:0000259" key="3">
    <source>
        <dbReference type="PROSITE" id="PS51263"/>
    </source>
</evidence>
<feature type="domain" description="ADF-H" evidence="3">
    <location>
        <begin position="4"/>
        <end position="142"/>
    </location>
</feature>
<evidence type="ECO:0000313" key="5">
    <source>
        <dbReference type="Proteomes" id="UP000678393"/>
    </source>
</evidence>
<dbReference type="InterPro" id="IPR017904">
    <property type="entry name" value="ADF/Cofilin"/>
</dbReference>
<keyword evidence="5" id="KW-1185">Reference proteome</keyword>
<dbReference type="GO" id="GO:0003779">
    <property type="term" value="F:actin binding"/>
    <property type="evidence" value="ECO:0007669"/>
    <property type="project" value="UniProtKB-KW"/>
</dbReference>
<dbReference type="CDD" id="cd11286">
    <property type="entry name" value="ADF_cofilin_like"/>
    <property type="match status" value="1"/>
</dbReference>
<dbReference type="Proteomes" id="UP000678393">
    <property type="component" value="Unassembled WGS sequence"/>
</dbReference>
<gene>
    <name evidence="4" type="ORF">CUNI_LOCUS21838</name>
</gene>
<evidence type="ECO:0000256" key="2">
    <source>
        <dbReference type="ARBA" id="ARBA00023203"/>
    </source>
</evidence>
<dbReference type="OrthoDB" id="10249245at2759"/>
<evidence type="ECO:0000256" key="1">
    <source>
        <dbReference type="ARBA" id="ARBA00006844"/>
    </source>
</evidence>
<dbReference type="GO" id="GO:0015629">
    <property type="term" value="C:actin cytoskeleton"/>
    <property type="evidence" value="ECO:0007669"/>
    <property type="project" value="InterPro"/>
</dbReference>
<name>A0A8S4A6R7_9EUPU</name>
<dbReference type="InterPro" id="IPR029006">
    <property type="entry name" value="ADF-H/Gelsolin-like_dom_sf"/>
</dbReference>
<dbReference type="PROSITE" id="PS51263">
    <property type="entry name" value="ADF_H"/>
    <property type="match status" value="1"/>
</dbReference>
<dbReference type="Gene3D" id="3.40.20.10">
    <property type="entry name" value="Severin"/>
    <property type="match status" value="1"/>
</dbReference>
<sequence length="147" mass="16400">MTSGVKVGDCCKAKFLQLSLTTQKQQKIVFFVMKFSDDMKKIIVERFGTLEDCGSYDNLITSLPIDDVRYVCFDFEYINKDNCRKSDILLISWHPDGSSVRKKMICASSFSALKSSLGISRNVLEGDCYSEVDSKAALEKVGGKALP</sequence>
<accession>A0A8S4A6R7</accession>
<dbReference type="Pfam" id="PF00241">
    <property type="entry name" value="Cofilin_ADF"/>
    <property type="match status" value="1"/>
</dbReference>
<dbReference type="GO" id="GO:0030042">
    <property type="term" value="P:actin filament depolymerization"/>
    <property type="evidence" value="ECO:0007669"/>
    <property type="project" value="InterPro"/>
</dbReference>
<dbReference type="PANTHER" id="PTHR11913">
    <property type="entry name" value="COFILIN-RELATED"/>
    <property type="match status" value="1"/>
</dbReference>